<dbReference type="InterPro" id="IPR006680">
    <property type="entry name" value="Amidohydro-rel"/>
</dbReference>
<evidence type="ECO:0000313" key="2">
    <source>
        <dbReference type="EMBL" id="QED38002.1"/>
    </source>
</evidence>
<dbReference type="InterPro" id="IPR032466">
    <property type="entry name" value="Metal_Hydrolase"/>
</dbReference>
<dbReference type="PANTHER" id="PTHR43135:SF3">
    <property type="entry name" value="ALPHA-D-RIBOSE 1-METHYLPHOSPHONATE 5-TRIPHOSPHATE DIPHOSPHATASE"/>
    <property type="match status" value="1"/>
</dbReference>
<dbReference type="Gene3D" id="3.20.20.140">
    <property type="entry name" value="Metal-dependent hydrolases"/>
    <property type="match status" value="1"/>
</dbReference>
<dbReference type="EMBL" id="CP042476">
    <property type="protein sequence ID" value="QED38002.1"/>
    <property type="molecule type" value="Genomic_DNA"/>
</dbReference>
<dbReference type="PROSITE" id="PS51257">
    <property type="entry name" value="PROKAR_LIPOPROTEIN"/>
    <property type="match status" value="1"/>
</dbReference>
<dbReference type="SUPFAM" id="SSF51338">
    <property type="entry name" value="Composite domain of metallo-dependent hydrolases"/>
    <property type="match status" value="1"/>
</dbReference>
<dbReference type="GO" id="GO:0016810">
    <property type="term" value="F:hydrolase activity, acting on carbon-nitrogen (but not peptide) bonds"/>
    <property type="evidence" value="ECO:0007669"/>
    <property type="project" value="InterPro"/>
</dbReference>
<keyword evidence="2" id="KW-0378">Hydrolase</keyword>
<dbReference type="InterPro" id="IPR051781">
    <property type="entry name" value="Metallo-dep_Hydrolase"/>
</dbReference>
<organism evidence="2 3">
    <name type="scientific">Antarcticibacterium arcticum</name>
    <dbReference type="NCBI Taxonomy" id="2585771"/>
    <lineage>
        <taxon>Bacteria</taxon>
        <taxon>Pseudomonadati</taxon>
        <taxon>Bacteroidota</taxon>
        <taxon>Flavobacteriia</taxon>
        <taxon>Flavobacteriales</taxon>
        <taxon>Flavobacteriaceae</taxon>
        <taxon>Antarcticibacterium</taxon>
    </lineage>
</organism>
<gene>
    <name evidence="2" type="ORF">FK178_09815</name>
</gene>
<dbReference type="SUPFAM" id="SSF51556">
    <property type="entry name" value="Metallo-dependent hydrolases"/>
    <property type="match status" value="1"/>
</dbReference>
<dbReference type="AlphaFoldDB" id="A0A5B8YJ77"/>
<dbReference type="Proteomes" id="UP000321954">
    <property type="component" value="Chromosome"/>
</dbReference>
<sequence length="466" mass="51690">MKNFILFLIPLFLFYSCNKETPETFDLIISNVKIIDVASGNISEGKLILIEGDTIRRIVDEKNIENYTAHETLDAGGKYLMPGLWDMHVHFRGGDSLIAENKEFLSLFLAYGITSVRDAGGDITTAVLEWRDQTASGETDGPRIFTPGPKLDGTRPAWPGSITVTSPEETRRVLDSLESLEVDYVKMYDGNLTKEAFYDIIKAAEKRGLKTTGHMPLTANFMEAIDHGLDGCEHMYYPLTACSPIADSLAGLNRGYGIVEQLIDSYDPGLAAQVFEKMSANNVYVTPTLYIGTTLAEILEKDHSRDSLLQYVGPGIQETYRVRIEGARRAQASGSTMRQKMEDISASMIRPMYDAGVKILAGSDCGAFNSYVYPGESLLGELNALVDAGLSPREALETSVINAPKFFELKEYYGSIEKGKLAHLILLNNNPLENLKYLENPEAVIKSGKVYNREKLIAMMEEIRNK</sequence>
<evidence type="ECO:0000313" key="3">
    <source>
        <dbReference type="Proteomes" id="UP000321954"/>
    </source>
</evidence>
<accession>A0A5B8YJ77</accession>
<dbReference type="OrthoDB" id="9815657at2"/>
<dbReference type="KEGG" id="anp:FK178_09815"/>
<dbReference type="RefSeq" id="WP_146834243.1">
    <property type="nucleotide sequence ID" value="NZ_CP042476.1"/>
</dbReference>
<proteinExistence type="predicted"/>
<dbReference type="InterPro" id="IPR011059">
    <property type="entry name" value="Metal-dep_hydrolase_composite"/>
</dbReference>
<dbReference type="PANTHER" id="PTHR43135">
    <property type="entry name" value="ALPHA-D-RIBOSE 1-METHYLPHOSPHONATE 5-TRIPHOSPHATE DIPHOSPHATASE"/>
    <property type="match status" value="1"/>
</dbReference>
<name>A0A5B8YJ77_9FLAO</name>
<feature type="domain" description="Amidohydrolase-related" evidence="1">
    <location>
        <begin position="79"/>
        <end position="450"/>
    </location>
</feature>
<protein>
    <submittedName>
        <fullName evidence="2">Amidohydrolase family protein</fullName>
    </submittedName>
</protein>
<reference evidence="2 3" key="1">
    <citation type="submission" date="2019-08" db="EMBL/GenBank/DDBJ databases">
        <title>Antarcticibacterium arcticum sp. nov., a bacterium isolated from marine sediment of the Canadian Beaufort Sea.</title>
        <authorList>
            <person name="Lee Y.M."/>
            <person name="Baek K."/>
            <person name="Lee D.-H."/>
            <person name="Shin S.C."/>
            <person name="Jin Y.K."/>
            <person name="Park Y."/>
        </authorList>
    </citation>
    <scope>NUCLEOTIDE SEQUENCE [LARGE SCALE GENOMIC DNA]</scope>
    <source>
        <strain evidence="2 3">PAMC 28998</strain>
    </source>
</reference>
<dbReference type="Gene3D" id="2.30.40.10">
    <property type="entry name" value="Urease, subunit C, domain 1"/>
    <property type="match status" value="1"/>
</dbReference>
<evidence type="ECO:0000259" key="1">
    <source>
        <dbReference type="Pfam" id="PF01979"/>
    </source>
</evidence>
<keyword evidence="3" id="KW-1185">Reference proteome</keyword>
<dbReference type="Pfam" id="PF01979">
    <property type="entry name" value="Amidohydro_1"/>
    <property type="match status" value="1"/>
</dbReference>